<keyword evidence="1" id="KW-0677">Repeat</keyword>
<dbReference type="Pfam" id="PF23914">
    <property type="entry name" value="TPR_CcmH_CycH"/>
    <property type="match status" value="1"/>
</dbReference>
<evidence type="ECO:0000259" key="4">
    <source>
        <dbReference type="Pfam" id="PF23914"/>
    </source>
</evidence>
<keyword evidence="3" id="KW-1133">Transmembrane helix</keyword>
<evidence type="ECO:0000256" key="1">
    <source>
        <dbReference type="ARBA" id="ARBA00022737"/>
    </source>
</evidence>
<evidence type="ECO:0000313" key="6">
    <source>
        <dbReference type="Proteomes" id="UP000294841"/>
    </source>
</evidence>
<keyword evidence="6" id="KW-1185">Reference proteome</keyword>
<dbReference type="EMBL" id="SLXI01000003">
    <property type="protein sequence ID" value="TCP12888.1"/>
    <property type="molecule type" value="Genomic_DNA"/>
</dbReference>
<organism evidence="5 6">
    <name type="scientific">Bisgaardia hudsonensis</name>
    <dbReference type="NCBI Taxonomy" id="109472"/>
    <lineage>
        <taxon>Bacteria</taxon>
        <taxon>Pseudomonadati</taxon>
        <taxon>Pseudomonadota</taxon>
        <taxon>Gammaproteobacteria</taxon>
        <taxon>Pasteurellales</taxon>
        <taxon>Pasteurellaceae</taxon>
        <taxon>Bisgaardia</taxon>
    </lineage>
</organism>
<evidence type="ECO:0000256" key="3">
    <source>
        <dbReference type="SAM" id="Phobius"/>
    </source>
</evidence>
<keyword evidence="3" id="KW-0472">Membrane</keyword>
<dbReference type="InterPro" id="IPR051263">
    <property type="entry name" value="C-type_cytochrome_biogenesis"/>
</dbReference>
<dbReference type="OrthoDB" id="9776053at2"/>
<keyword evidence="3" id="KW-0812">Transmembrane</keyword>
<feature type="domain" description="Cytochrome c-type biogenesis protein H TPR" evidence="4">
    <location>
        <begin position="86"/>
        <end position="227"/>
    </location>
</feature>
<name>A0A4V2SJ39_9PAST</name>
<dbReference type="PANTHER" id="PTHR47870">
    <property type="entry name" value="CYTOCHROME C-TYPE BIOGENESIS PROTEIN CCMH"/>
    <property type="match status" value="1"/>
</dbReference>
<dbReference type="GO" id="GO:0005886">
    <property type="term" value="C:plasma membrane"/>
    <property type="evidence" value="ECO:0007669"/>
    <property type="project" value="TreeGrafter"/>
</dbReference>
<dbReference type="InterPro" id="IPR056413">
    <property type="entry name" value="TPR_CcmH_CycH"/>
</dbReference>
<dbReference type="Gene3D" id="1.25.40.10">
    <property type="entry name" value="Tetratricopeptide repeat domain"/>
    <property type="match status" value="1"/>
</dbReference>
<dbReference type="InterPro" id="IPR011990">
    <property type="entry name" value="TPR-like_helical_dom_sf"/>
</dbReference>
<dbReference type="SUPFAM" id="SSF48452">
    <property type="entry name" value="TPR-like"/>
    <property type="match status" value="1"/>
</dbReference>
<dbReference type="Proteomes" id="UP000294841">
    <property type="component" value="Unassembled WGS sequence"/>
</dbReference>
<proteinExistence type="predicted"/>
<feature type="transmembrane region" description="Helical" evidence="3">
    <location>
        <begin position="58"/>
        <end position="79"/>
    </location>
</feature>
<comment type="caution">
    <text evidence="5">The sequence shown here is derived from an EMBL/GenBank/DDBJ whole genome shotgun (WGS) entry which is preliminary data.</text>
</comment>
<keyword evidence="2" id="KW-0802">TPR repeat</keyword>
<evidence type="ECO:0000256" key="2">
    <source>
        <dbReference type="ARBA" id="ARBA00022803"/>
    </source>
</evidence>
<gene>
    <name evidence="5" type="ORF">EV697_103195</name>
</gene>
<dbReference type="PANTHER" id="PTHR47870:SF2">
    <property type="entry name" value="FORMATE-DEPENDENT NITRITE REDUCTASE COMPLEX SUBUNIT NRFF"/>
    <property type="match status" value="1"/>
</dbReference>
<protein>
    <submittedName>
        <fullName evidence="5">Formate-dependent nitrite reductase complex subunit NrfG</fullName>
    </submittedName>
</protein>
<dbReference type="RefSeq" id="WP_132023578.1">
    <property type="nucleotide sequence ID" value="NZ_CP016605.1"/>
</dbReference>
<reference evidence="5 6" key="1">
    <citation type="submission" date="2019-03" db="EMBL/GenBank/DDBJ databases">
        <title>Genomic Encyclopedia of Type Strains, Phase IV (KMG-IV): sequencing the most valuable type-strain genomes for metagenomic binning, comparative biology and taxonomic classification.</title>
        <authorList>
            <person name="Goeker M."/>
        </authorList>
    </citation>
    <scope>NUCLEOTIDE SEQUENCE [LARGE SCALE GENOMIC DNA]</scope>
    <source>
        <strain evidence="5 6">DSM 28231</strain>
    </source>
</reference>
<dbReference type="AlphaFoldDB" id="A0A4V2SJ39"/>
<accession>A0A4V2SJ39</accession>
<sequence>MRKQLNSLYYQQAQRSVTTFTEQDKAQYLAELADRQVFEEKILQEQSALYKSQNQKKVIFTVAAISILFILIVSLIFYWQTGRYQQVQQAEQAFLAFQQTRSQETKEQRNDHYIINLQNRLRKDPNNGEIWFELGQAYSLNNDFESALIAFNNSTTVLGKKPAILGAMATADYYQHKQRLSSQAQEWINEALKIDPNESASLLLLASEAFLHNDFQSAILHWKNVLENDNPAINRREIIQSIQLAEQMAKGKTK</sequence>
<evidence type="ECO:0000313" key="5">
    <source>
        <dbReference type="EMBL" id="TCP12888.1"/>
    </source>
</evidence>